<gene>
    <name evidence="1" type="ORF">NA23_10730</name>
</gene>
<accession>A0AAJ5HWK8</accession>
<organism evidence="1 2">
    <name type="scientific">Fervidobacterium islandicum</name>
    <dbReference type="NCBI Taxonomy" id="2423"/>
    <lineage>
        <taxon>Bacteria</taxon>
        <taxon>Thermotogati</taxon>
        <taxon>Thermotogota</taxon>
        <taxon>Thermotogae</taxon>
        <taxon>Thermotogales</taxon>
        <taxon>Fervidobacteriaceae</taxon>
        <taxon>Fervidobacterium</taxon>
    </lineage>
</organism>
<evidence type="ECO:0000313" key="2">
    <source>
        <dbReference type="Proteomes" id="UP000093740"/>
    </source>
</evidence>
<reference evidence="1 2" key="1">
    <citation type="journal article" date="2015" name="Stand. Genomic Sci.">
        <title>Genome sequence of a native-feather degrading extremely thermophilic Eubacterium, Fervidobacterium islandicum AW-1.</title>
        <authorList>
            <person name="Lee Y.J."/>
            <person name="Jeong H."/>
            <person name="Park G.S."/>
            <person name="Kwak Y."/>
            <person name="Lee S.J."/>
            <person name="Lee S.J."/>
            <person name="Park M.K."/>
            <person name="Kim J.Y."/>
            <person name="Kang H.K."/>
            <person name="Shin J.H."/>
            <person name="Lee D.W."/>
        </authorList>
    </citation>
    <scope>NUCLEOTIDE SEQUENCE [LARGE SCALE GENOMIC DNA]</scope>
    <source>
        <strain evidence="1 2">AW-1</strain>
    </source>
</reference>
<dbReference type="KEGG" id="fia:NA23_10730"/>
<proteinExistence type="predicted"/>
<keyword evidence="2" id="KW-1185">Reference proteome</keyword>
<evidence type="ECO:0000313" key="1">
    <source>
        <dbReference type="EMBL" id="UOE96745.1"/>
    </source>
</evidence>
<sequence length="71" mass="8339">MVWHTDFALRIYVIMVSLVNTTKPTWSTIVQAALVFNKVYLKLKSIPFRFFNKMVVSGNLLYKDEFDKFCA</sequence>
<protein>
    <submittedName>
        <fullName evidence="1">Uncharacterized protein</fullName>
    </submittedName>
</protein>
<name>A0AAJ5HWK8_FERIS</name>
<dbReference type="EMBL" id="CP014334">
    <property type="protein sequence ID" value="UOE96745.1"/>
    <property type="molecule type" value="Genomic_DNA"/>
</dbReference>
<dbReference type="AlphaFoldDB" id="A0AAJ5HWK8"/>
<dbReference type="Proteomes" id="UP000093740">
    <property type="component" value="Chromosome"/>
</dbReference>